<accession>A0AAV5SN07</accession>
<comment type="caution">
    <text evidence="1">The sequence shown here is derived from an EMBL/GenBank/DDBJ whole genome shotgun (WGS) entry which is preliminary data.</text>
</comment>
<protein>
    <submittedName>
        <fullName evidence="1">Uncharacterized protein</fullName>
    </submittedName>
</protein>
<dbReference type="AlphaFoldDB" id="A0AAV5SN07"/>
<dbReference type="PANTHER" id="PTHR16091">
    <property type="entry name" value="TTC17 PROTEIN"/>
    <property type="match status" value="1"/>
</dbReference>
<reference evidence="1" key="1">
    <citation type="submission" date="2023-10" db="EMBL/GenBank/DDBJ databases">
        <title>Genome assembly of Pristionchus species.</title>
        <authorList>
            <person name="Yoshida K."/>
            <person name="Sommer R.J."/>
        </authorList>
    </citation>
    <scope>NUCLEOTIDE SEQUENCE</scope>
    <source>
        <strain evidence="1">RS0144</strain>
    </source>
</reference>
<dbReference type="SUPFAM" id="SSF48452">
    <property type="entry name" value="TPR-like"/>
    <property type="match status" value="1"/>
</dbReference>
<feature type="non-terminal residue" evidence="1">
    <location>
        <position position="150"/>
    </location>
</feature>
<proteinExistence type="predicted"/>
<evidence type="ECO:0000313" key="2">
    <source>
        <dbReference type="Proteomes" id="UP001432027"/>
    </source>
</evidence>
<dbReference type="GO" id="GO:0015629">
    <property type="term" value="C:actin cytoskeleton"/>
    <property type="evidence" value="ECO:0007669"/>
    <property type="project" value="TreeGrafter"/>
</dbReference>
<dbReference type="InterPro" id="IPR011990">
    <property type="entry name" value="TPR-like_helical_dom_sf"/>
</dbReference>
<dbReference type="InterPro" id="IPR052630">
    <property type="entry name" value="TTC17"/>
</dbReference>
<dbReference type="Gene3D" id="1.25.40.10">
    <property type="entry name" value="Tetratricopeptide repeat domain"/>
    <property type="match status" value="1"/>
</dbReference>
<dbReference type="GO" id="GO:0030041">
    <property type="term" value="P:actin filament polymerization"/>
    <property type="evidence" value="ECO:0007669"/>
    <property type="project" value="TreeGrafter"/>
</dbReference>
<sequence>MGTRLGQAIRAASVGGDQSEMWIPTVVSALYWRVAGDSETAVQCLRLALATFPPNRRYFALVSLANVCQQAGLLHYAIITAGSAIDLSPSIVSLHPSIKSHSQCLSDFERALNFYYSTIALNQDSIQRRKEFEQFTVSMTGSNTIDISSC</sequence>
<name>A0AAV5SN07_9BILA</name>
<dbReference type="GO" id="GO:0005737">
    <property type="term" value="C:cytoplasm"/>
    <property type="evidence" value="ECO:0007669"/>
    <property type="project" value="TreeGrafter"/>
</dbReference>
<dbReference type="Proteomes" id="UP001432027">
    <property type="component" value="Unassembled WGS sequence"/>
</dbReference>
<keyword evidence="2" id="KW-1185">Reference proteome</keyword>
<dbReference type="EMBL" id="BTSX01000001">
    <property type="protein sequence ID" value="GMS80991.1"/>
    <property type="molecule type" value="Genomic_DNA"/>
</dbReference>
<gene>
    <name evidence="1" type="ORF">PENTCL1PPCAC_3166</name>
</gene>
<dbReference type="PANTHER" id="PTHR16091:SF1">
    <property type="entry name" value="TETRATRICOPEPTIDE REPEAT PROTEIN 17"/>
    <property type="match status" value="1"/>
</dbReference>
<organism evidence="1 2">
    <name type="scientific">Pristionchus entomophagus</name>
    <dbReference type="NCBI Taxonomy" id="358040"/>
    <lineage>
        <taxon>Eukaryota</taxon>
        <taxon>Metazoa</taxon>
        <taxon>Ecdysozoa</taxon>
        <taxon>Nematoda</taxon>
        <taxon>Chromadorea</taxon>
        <taxon>Rhabditida</taxon>
        <taxon>Rhabditina</taxon>
        <taxon>Diplogasteromorpha</taxon>
        <taxon>Diplogasteroidea</taxon>
        <taxon>Neodiplogasteridae</taxon>
        <taxon>Pristionchus</taxon>
    </lineage>
</organism>
<evidence type="ECO:0000313" key="1">
    <source>
        <dbReference type="EMBL" id="GMS80991.1"/>
    </source>
</evidence>